<evidence type="ECO:0000256" key="7">
    <source>
        <dbReference type="SAM" id="Phobius"/>
    </source>
</evidence>
<dbReference type="PANTHER" id="PTHR10721">
    <property type="entry name" value="MITOCHONDRIAL IMPORT INNER MEMBRANE TRANSLOCASE SUBUNIT TIM44"/>
    <property type="match status" value="1"/>
</dbReference>
<dbReference type="SUPFAM" id="SSF54427">
    <property type="entry name" value="NTF2-like"/>
    <property type="match status" value="1"/>
</dbReference>
<dbReference type="NCBIfam" id="NF033779">
    <property type="entry name" value="Tim44_TimA_adap"/>
    <property type="match status" value="1"/>
</dbReference>
<keyword evidence="4" id="KW-0809">Transit peptide</keyword>
<dbReference type="GO" id="GO:0051087">
    <property type="term" value="F:protein-folding chaperone binding"/>
    <property type="evidence" value="ECO:0007669"/>
    <property type="project" value="TreeGrafter"/>
</dbReference>
<keyword evidence="7" id="KW-0812">Transmembrane</keyword>
<dbReference type="GO" id="GO:0005743">
    <property type="term" value="C:mitochondrial inner membrane"/>
    <property type="evidence" value="ECO:0007669"/>
    <property type="project" value="UniProtKB-SubCell"/>
</dbReference>
<feature type="domain" description="Tim44-like" evidence="8">
    <location>
        <begin position="67"/>
        <end position="213"/>
    </location>
</feature>
<dbReference type="Gene3D" id="3.10.450.240">
    <property type="match status" value="1"/>
</dbReference>
<dbReference type="SMART" id="SM00978">
    <property type="entry name" value="Tim44"/>
    <property type="match status" value="1"/>
</dbReference>
<organism evidence="9">
    <name type="scientific">marine metagenome</name>
    <dbReference type="NCBI Taxonomy" id="408172"/>
    <lineage>
        <taxon>unclassified sequences</taxon>
        <taxon>metagenomes</taxon>
        <taxon>ecological metagenomes</taxon>
    </lineage>
</organism>
<keyword evidence="5" id="KW-0496">Mitochondrion</keyword>
<dbReference type="GO" id="GO:0030150">
    <property type="term" value="P:protein import into mitochondrial matrix"/>
    <property type="evidence" value="ECO:0007669"/>
    <property type="project" value="TreeGrafter"/>
</dbReference>
<keyword evidence="7" id="KW-1133">Transmembrane helix</keyword>
<proteinExistence type="inferred from homology"/>
<evidence type="ECO:0000256" key="2">
    <source>
        <dbReference type="ARBA" id="ARBA00009597"/>
    </source>
</evidence>
<comment type="similarity">
    <text evidence="2">Belongs to the Tim44 family.</text>
</comment>
<name>A0A381YHT4_9ZZZZ</name>
<dbReference type="Pfam" id="PF04280">
    <property type="entry name" value="Tim44"/>
    <property type="match status" value="1"/>
</dbReference>
<protein>
    <recommendedName>
        <fullName evidence="8">Tim44-like domain-containing protein</fullName>
    </recommendedName>
</protein>
<dbReference type="EMBL" id="UINC01018258">
    <property type="protein sequence ID" value="SVA76525.1"/>
    <property type="molecule type" value="Genomic_DNA"/>
</dbReference>
<accession>A0A381YHT4</accession>
<dbReference type="InterPro" id="IPR032710">
    <property type="entry name" value="NTF2-like_dom_sf"/>
</dbReference>
<evidence type="ECO:0000256" key="1">
    <source>
        <dbReference type="ARBA" id="ARBA00004273"/>
    </source>
</evidence>
<evidence type="ECO:0000313" key="9">
    <source>
        <dbReference type="EMBL" id="SVA76525.1"/>
    </source>
</evidence>
<dbReference type="AlphaFoldDB" id="A0A381YHT4"/>
<dbReference type="InterPro" id="IPR007379">
    <property type="entry name" value="Tim44-like_dom"/>
</dbReference>
<dbReference type="InterPro" id="IPR039544">
    <property type="entry name" value="Tim44-like"/>
</dbReference>
<evidence type="ECO:0000256" key="5">
    <source>
        <dbReference type="ARBA" id="ARBA00023128"/>
    </source>
</evidence>
<feature type="transmembrane region" description="Helical" evidence="7">
    <location>
        <begin position="6"/>
        <end position="23"/>
    </location>
</feature>
<sequence>MGNPFDPLNIILIVIAVVGFIRLRMILGRRTGNEDPIGRKTPPLYTKEEKIINISPSPIKNKKNLNKDEVLEYLENNISNFDKMKFIEGAQNVYKLILKSYSDGDLRKIKGFISKEVFEGFDKAIKDRKNREHRLVNEIIEFDKCEVAEAILDKKEAIITVEFYTRIISYAVDENETIIEGNKDNPHSVIDCWTFKKALKDKSPIWMLITTESET</sequence>
<evidence type="ECO:0000256" key="6">
    <source>
        <dbReference type="ARBA" id="ARBA00023136"/>
    </source>
</evidence>
<evidence type="ECO:0000256" key="4">
    <source>
        <dbReference type="ARBA" id="ARBA00022946"/>
    </source>
</evidence>
<reference evidence="9" key="1">
    <citation type="submission" date="2018-05" db="EMBL/GenBank/DDBJ databases">
        <authorList>
            <person name="Lanie J.A."/>
            <person name="Ng W.-L."/>
            <person name="Kazmierczak K.M."/>
            <person name="Andrzejewski T.M."/>
            <person name="Davidsen T.M."/>
            <person name="Wayne K.J."/>
            <person name="Tettelin H."/>
            <person name="Glass J.I."/>
            <person name="Rusch D."/>
            <person name="Podicherti R."/>
            <person name="Tsui H.-C.T."/>
            <person name="Winkler M.E."/>
        </authorList>
    </citation>
    <scope>NUCLEOTIDE SEQUENCE</scope>
</reference>
<keyword evidence="3" id="KW-0999">Mitochondrion inner membrane</keyword>
<comment type="subcellular location">
    <subcellularLocation>
        <location evidence="1">Mitochondrion inner membrane</location>
    </subcellularLocation>
</comment>
<dbReference type="PANTHER" id="PTHR10721:SF1">
    <property type="entry name" value="MITOCHONDRIAL IMPORT INNER MEMBRANE TRANSLOCASE SUBUNIT TIM44"/>
    <property type="match status" value="1"/>
</dbReference>
<gene>
    <name evidence="9" type="ORF">METZ01_LOCUS129379</name>
</gene>
<keyword evidence="6 7" id="KW-0472">Membrane</keyword>
<evidence type="ECO:0000256" key="3">
    <source>
        <dbReference type="ARBA" id="ARBA00022792"/>
    </source>
</evidence>
<evidence type="ECO:0000259" key="8">
    <source>
        <dbReference type="SMART" id="SM00978"/>
    </source>
</evidence>